<sequence>MWTARYRMVPLKINRRLPIEGESTVGGRLREIGDRLREIGDQRKREEEEEEEKKRRRNITSTVAARRSPARCCRPHPRRFFFRAGRCSGEKDRGGVAVPYPRARERSRRRYPFS</sequence>
<dbReference type="AlphaFoldDB" id="A0A426YC23"/>
<proteinExistence type="predicted"/>
<organism evidence="2 3">
    <name type="scientific">Ensete ventricosum</name>
    <name type="common">Abyssinian banana</name>
    <name type="synonym">Musa ensete</name>
    <dbReference type="NCBI Taxonomy" id="4639"/>
    <lineage>
        <taxon>Eukaryota</taxon>
        <taxon>Viridiplantae</taxon>
        <taxon>Streptophyta</taxon>
        <taxon>Embryophyta</taxon>
        <taxon>Tracheophyta</taxon>
        <taxon>Spermatophyta</taxon>
        <taxon>Magnoliopsida</taxon>
        <taxon>Liliopsida</taxon>
        <taxon>Zingiberales</taxon>
        <taxon>Musaceae</taxon>
        <taxon>Ensete</taxon>
    </lineage>
</organism>
<accession>A0A426YC23</accession>
<feature type="region of interest" description="Disordered" evidence="1">
    <location>
        <begin position="41"/>
        <end position="70"/>
    </location>
</feature>
<feature type="compositionally biased region" description="Basic residues" evidence="1">
    <location>
        <begin position="105"/>
        <end position="114"/>
    </location>
</feature>
<evidence type="ECO:0000313" key="3">
    <source>
        <dbReference type="Proteomes" id="UP000287651"/>
    </source>
</evidence>
<dbReference type="EMBL" id="AMZH03013428">
    <property type="protein sequence ID" value="RRT49293.1"/>
    <property type="molecule type" value="Genomic_DNA"/>
</dbReference>
<dbReference type="Proteomes" id="UP000287651">
    <property type="component" value="Unassembled WGS sequence"/>
</dbReference>
<gene>
    <name evidence="2" type="ORF">B296_00052511</name>
</gene>
<name>A0A426YC23_ENSVE</name>
<evidence type="ECO:0000256" key="1">
    <source>
        <dbReference type="SAM" id="MobiDB-lite"/>
    </source>
</evidence>
<feature type="region of interest" description="Disordered" evidence="1">
    <location>
        <begin position="88"/>
        <end position="114"/>
    </location>
</feature>
<evidence type="ECO:0000313" key="2">
    <source>
        <dbReference type="EMBL" id="RRT49293.1"/>
    </source>
</evidence>
<protein>
    <submittedName>
        <fullName evidence="2">Uncharacterized protein</fullName>
    </submittedName>
</protein>
<comment type="caution">
    <text evidence="2">The sequence shown here is derived from an EMBL/GenBank/DDBJ whole genome shotgun (WGS) entry which is preliminary data.</text>
</comment>
<reference evidence="2 3" key="1">
    <citation type="journal article" date="2014" name="Agronomy (Basel)">
        <title>A Draft Genome Sequence for Ensete ventricosum, the Drought-Tolerant Tree Against Hunger.</title>
        <authorList>
            <person name="Harrison J."/>
            <person name="Moore K.A."/>
            <person name="Paszkiewicz K."/>
            <person name="Jones T."/>
            <person name="Grant M."/>
            <person name="Ambacheew D."/>
            <person name="Muzemil S."/>
            <person name="Studholme D.J."/>
        </authorList>
    </citation>
    <scope>NUCLEOTIDE SEQUENCE [LARGE SCALE GENOMIC DNA]</scope>
</reference>